<dbReference type="InterPro" id="IPR052284">
    <property type="entry name" value="Collagen_mod_leprecan"/>
</dbReference>
<dbReference type="InterPro" id="IPR056585">
    <property type="entry name" value="Leprecan_dom"/>
</dbReference>
<dbReference type="GO" id="GO:0005518">
    <property type="term" value="F:collagen binding"/>
    <property type="evidence" value="ECO:0007669"/>
    <property type="project" value="TreeGrafter"/>
</dbReference>
<evidence type="ECO:0000256" key="4">
    <source>
        <dbReference type="SAM" id="SignalP"/>
    </source>
</evidence>
<gene>
    <name evidence="6" type="primary">Acey_s0061.g3268</name>
    <name evidence="6" type="synonym">Acey-Y73F8A.26</name>
    <name evidence="6" type="ORF">Y032_0061g3268</name>
</gene>
<feature type="signal peptide" evidence="4">
    <location>
        <begin position="1"/>
        <end position="20"/>
    </location>
</feature>
<reference evidence="7" key="1">
    <citation type="journal article" date="2015" name="Nat. Genet.">
        <title>The genome and transcriptome of the zoonotic hookworm Ancylostoma ceylanicum identify infection-specific gene families.</title>
        <authorList>
            <person name="Schwarz E.M."/>
            <person name="Hu Y."/>
            <person name="Antoshechkin I."/>
            <person name="Miller M.M."/>
            <person name="Sternberg P.W."/>
            <person name="Aroian R.V."/>
        </authorList>
    </citation>
    <scope>NUCLEOTIDE SEQUENCE</scope>
    <source>
        <strain evidence="7">HY135</strain>
    </source>
</reference>
<dbReference type="InterPro" id="IPR011990">
    <property type="entry name" value="TPR-like_helical_dom_sf"/>
</dbReference>
<dbReference type="Proteomes" id="UP000024635">
    <property type="component" value="Unassembled WGS sequence"/>
</dbReference>
<sequence>MGRTFQYCLLVYSVIDLASTSPDDPQLTFEDLYQYGKYEYTDGNWPDCVAFMKRALEDFQYFEDELVWCRRKCSQQVEAPGEDVLSQKHAHSERALCLLRCKRDRFTEDRPPLKRMNTYFDFIERKPFQYMHICYWKMGDLDMAVRSAYTFLVKNPSDKDTLDGMAFYMERPGYHDGMLVDTLRRPYEERFISGVKAYNEEDWNRCVDDLEVSLEKTMEEDSRCRLLCEDKIDWSVVDGNPELDVLMTSMQASVVRCQHNCLYRLALINGHNVGHLLATHYEYLHFCYYKLMRGSEAARSVANFLLFDDNPLMRRNKYFYNKQYKNEELFVPDERMLDIYKQRTLEERYLNFIEEKFKFVNNEFPPERQDDRKKFDTSVSVKDIFDYSAVRKLLTQIECKTLRSVFPVKHGDQILEELEERVKLLWPTAKFETRSCSRNARLAPCPRAIVLSIEHDDCSEWLGAMHTGYLYPVDSHLTTIPDLHPLQFVLSLVQTPHLRQEMNTWMDELYYVANWMKINGNGYVPAMLFLPRLVNILDRGSGLLDKNDLCTLQHLRQQFRKMDVSFRFQGLASCASHARKF</sequence>
<proteinExistence type="inferred from homology"/>
<evidence type="ECO:0000256" key="2">
    <source>
        <dbReference type="ARBA" id="ARBA00022729"/>
    </source>
</evidence>
<dbReference type="OrthoDB" id="8517835at2759"/>
<accession>A0A016U3V2</accession>
<keyword evidence="3" id="KW-0325">Glycoprotein</keyword>
<protein>
    <recommendedName>
        <fullName evidence="5">Leprecan-like alpha-helical domain-containing protein</fullName>
    </recommendedName>
</protein>
<organism evidence="6 7">
    <name type="scientific">Ancylostoma ceylanicum</name>
    <dbReference type="NCBI Taxonomy" id="53326"/>
    <lineage>
        <taxon>Eukaryota</taxon>
        <taxon>Metazoa</taxon>
        <taxon>Ecdysozoa</taxon>
        <taxon>Nematoda</taxon>
        <taxon>Chromadorea</taxon>
        <taxon>Rhabditida</taxon>
        <taxon>Rhabditina</taxon>
        <taxon>Rhabditomorpha</taxon>
        <taxon>Strongyloidea</taxon>
        <taxon>Ancylostomatidae</taxon>
        <taxon>Ancylostomatinae</taxon>
        <taxon>Ancylostoma</taxon>
    </lineage>
</organism>
<comment type="similarity">
    <text evidence="1">Belongs to the leprecan family.</text>
</comment>
<feature type="chain" id="PRO_5001491931" description="Leprecan-like alpha-helical domain-containing protein" evidence="4">
    <location>
        <begin position="21"/>
        <end position="581"/>
    </location>
</feature>
<name>A0A016U3V2_9BILA</name>
<dbReference type="Gene3D" id="1.25.40.10">
    <property type="entry name" value="Tetratricopeptide repeat domain"/>
    <property type="match status" value="2"/>
</dbReference>
<dbReference type="EMBL" id="JARK01001397">
    <property type="protein sequence ID" value="EYC09303.1"/>
    <property type="molecule type" value="Genomic_DNA"/>
</dbReference>
<dbReference type="Pfam" id="PF23557">
    <property type="entry name" value="TPR_leprecan"/>
    <property type="match status" value="1"/>
</dbReference>
<dbReference type="STRING" id="53326.A0A016U3V2"/>
<evidence type="ECO:0000256" key="3">
    <source>
        <dbReference type="ARBA" id="ARBA00023180"/>
    </source>
</evidence>
<keyword evidence="2 4" id="KW-0732">Signal</keyword>
<dbReference type="PANTHER" id="PTHR13986">
    <property type="entry name" value="PROTEIN LYSINE HYDROXYLATION COMPLEX COMPONENT"/>
    <property type="match status" value="1"/>
</dbReference>
<evidence type="ECO:0000256" key="1">
    <source>
        <dbReference type="ARBA" id="ARBA00006487"/>
    </source>
</evidence>
<evidence type="ECO:0000259" key="5">
    <source>
        <dbReference type="Pfam" id="PF23557"/>
    </source>
</evidence>
<evidence type="ECO:0000313" key="7">
    <source>
        <dbReference type="Proteomes" id="UP000024635"/>
    </source>
</evidence>
<dbReference type="GO" id="GO:0030199">
    <property type="term" value="P:collagen fibril organization"/>
    <property type="evidence" value="ECO:0007669"/>
    <property type="project" value="TreeGrafter"/>
</dbReference>
<dbReference type="AlphaFoldDB" id="A0A016U3V2"/>
<dbReference type="GO" id="GO:0005783">
    <property type="term" value="C:endoplasmic reticulum"/>
    <property type="evidence" value="ECO:0007669"/>
    <property type="project" value="TreeGrafter"/>
</dbReference>
<dbReference type="PANTHER" id="PTHR13986:SF8">
    <property type="entry name" value="PROLYL 3-HYDROXYLASE 1-LIKE PROTEIN"/>
    <property type="match status" value="1"/>
</dbReference>
<comment type="caution">
    <text evidence="6">The sequence shown here is derived from an EMBL/GenBank/DDBJ whole genome shotgun (WGS) entry which is preliminary data.</text>
</comment>
<keyword evidence="7" id="KW-1185">Reference proteome</keyword>
<evidence type="ECO:0000313" key="6">
    <source>
        <dbReference type="EMBL" id="EYC09303.1"/>
    </source>
</evidence>
<feature type="domain" description="Leprecan-like alpha-helical" evidence="5">
    <location>
        <begin position="29"/>
        <end position="322"/>
    </location>
</feature>